<dbReference type="InterPro" id="IPR047057">
    <property type="entry name" value="MerR_fam"/>
</dbReference>
<feature type="domain" description="HTH merR-type" evidence="3">
    <location>
        <begin position="16"/>
        <end position="84"/>
    </location>
</feature>
<dbReference type="eggNOG" id="COG0789">
    <property type="taxonomic scope" value="Bacteria"/>
</dbReference>
<dbReference type="SMART" id="SM00422">
    <property type="entry name" value="HTH_MERR"/>
    <property type="match status" value="1"/>
</dbReference>
<accession>C7M1X0</accession>
<evidence type="ECO:0000259" key="3">
    <source>
        <dbReference type="PROSITE" id="PS50937"/>
    </source>
</evidence>
<dbReference type="STRING" id="525909.Afer_1963"/>
<dbReference type="Proteomes" id="UP000000771">
    <property type="component" value="Chromosome"/>
</dbReference>
<evidence type="ECO:0000256" key="1">
    <source>
        <dbReference type="ARBA" id="ARBA00023125"/>
    </source>
</evidence>
<proteinExistence type="predicted"/>
<dbReference type="Gene3D" id="1.10.1660.10">
    <property type="match status" value="1"/>
</dbReference>
<dbReference type="PANTHER" id="PTHR30204:SF58">
    <property type="entry name" value="HTH-TYPE TRANSCRIPTIONAL REGULATOR YFMP"/>
    <property type="match status" value="1"/>
</dbReference>
<keyword evidence="2" id="KW-0175">Coiled coil</keyword>
<dbReference type="PRINTS" id="PR00040">
    <property type="entry name" value="HTHMERR"/>
</dbReference>
<sequence>MAEHDRSHSPERSRGLYVISVAAELTGLHPQTLRVYERRGLLEPRRTGGGSRRYSEADLARLRRIIELTEQGLNLEGVKRVIELEEEVERLRAELDAARQRARERERELHRHYRRDLVPLSQAVIVWQPQRQRTGDAR</sequence>
<organism evidence="4 5">
    <name type="scientific">Acidimicrobium ferrooxidans (strain DSM 10331 / JCM 15462 / NBRC 103882 / ICP)</name>
    <dbReference type="NCBI Taxonomy" id="525909"/>
    <lineage>
        <taxon>Bacteria</taxon>
        <taxon>Bacillati</taxon>
        <taxon>Actinomycetota</taxon>
        <taxon>Acidimicrobiia</taxon>
        <taxon>Acidimicrobiales</taxon>
        <taxon>Acidimicrobiaceae</taxon>
        <taxon>Acidimicrobium</taxon>
    </lineage>
</organism>
<dbReference type="Pfam" id="PF13411">
    <property type="entry name" value="MerR_1"/>
    <property type="match status" value="1"/>
</dbReference>
<name>C7M1X0_ACIFD</name>
<protein>
    <submittedName>
        <fullName evidence="4">Transcriptional regulator, MerR family</fullName>
    </submittedName>
</protein>
<dbReference type="HOGENOM" id="CLU_060077_7_1_11"/>
<dbReference type="EMBL" id="CP001631">
    <property type="protein sequence ID" value="ACU54867.1"/>
    <property type="molecule type" value="Genomic_DNA"/>
</dbReference>
<dbReference type="PROSITE" id="PS50937">
    <property type="entry name" value="HTH_MERR_2"/>
    <property type="match status" value="1"/>
</dbReference>
<keyword evidence="5" id="KW-1185">Reference proteome</keyword>
<dbReference type="PANTHER" id="PTHR30204">
    <property type="entry name" value="REDOX-CYCLING DRUG-SENSING TRANSCRIPTIONAL ACTIVATOR SOXR"/>
    <property type="match status" value="1"/>
</dbReference>
<dbReference type="PROSITE" id="PS00552">
    <property type="entry name" value="HTH_MERR_1"/>
    <property type="match status" value="1"/>
</dbReference>
<evidence type="ECO:0000313" key="4">
    <source>
        <dbReference type="EMBL" id="ACU54867.1"/>
    </source>
</evidence>
<dbReference type="InterPro" id="IPR000551">
    <property type="entry name" value="MerR-type_HTH_dom"/>
</dbReference>
<keyword evidence="1" id="KW-0238">DNA-binding</keyword>
<dbReference type="RefSeq" id="WP_015799343.1">
    <property type="nucleotide sequence ID" value="NC_013124.1"/>
</dbReference>
<dbReference type="KEGG" id="afo:Afer_1963"/>
<reference evidence="4 5" key="1">
    <citation type="journal article" date="2009" name="Stand. Genomic Sci.">
        <title>Complete genome sequence of Acidimicrobium ferrooxidans type strain (ICP).</title>
        <authorList>
            <person name="Clum A."/>
            <person name="Nolan M."/>
            <person name="Lang E."/>
            <person name="Glavina Del Rio T."/>
            <person name="Tice H."/>
            <person name="Copeland A."/>
            <person name="Cheng J.F."/>
            <person name="Lucas S."/>
            <person name="Chen F."/>
            <person name="Bruce D."/>
            <person name="Goodwin L."/>
            <person name="Pitluck S."/>
            <person name="Ivanova N."/>
            <person name="Mavrommatis K."/>
            <person name="Mikhailova N."/>
            <person name="Pati A."/>
            <person name="Chen A."/>
            <person name="Palaniappan K."/>
            <person name="Goker M."/>
            <person name="Spring S."/>
            <person name="Land M."/>
            <person name="Hauser L."/>
            <person name="Chang Y.J."/>
            <person name="Jeffries C.C."/>
            <person name="Chain P."/>
            <person name="Bristow J."/>
            <person name="Eisen J.A."/>
            <person name="Markowitz V."/>
            <person name="Hugenholtz P."/>
            <person name="Kyrpides N.C."/>
            <person name="Klenk H.P."/>
            <person name="Lapidus A."/>
        </authorList>
    </citation>
    <scope>NUCLEOTIDE SEQUENCE [LARGE SCALE GENOMIC DNA]</scope>
    <source>
        <strain evidence="5">DSM 10331 / JCM 15462 / NBRC 103882 / ICP</strain>
    </source>
</reference>
<evidence type="ECO:0000256" key="2">
    <source>
        <dbReference type="SAM" id="Coils"/>
    </source>
</evidence>
<dbReference type="AlphaFoldDB" id="C7M1X0"/>
<dbReference type="GO" id="GO:0003700">
    <property type="term" value="F:DNA-binding transcription factor activity"/>
    <property type="evidence" value="ECO:0007669"/>
    <property type="project" value="InterPro"/>
</dbReference>
<dbReference type="SUPFAM" id="SSF46955">
    <property type="entry name" value="Putative DNA-binding domain"/>
    <property type="match status" value="1"/>
</dbReference>
<dbReference type="GO" id="GO:0003677">
    <property type="term" value="F:DNA binding"/>
    <property type="evidence" value="ECO:0007669"/>
    <property type="project" value="UniProtKB-KW"/>
</dbReference>
<dbReference type="OrthoDB" id="5345718at2"/>
<feature type="coiled-coil region" evidence="2">
    <location>
        <begin position="74"/>
        <end position="115"/>
    </location>
</feature>
<dbReference type="InterPro" id="IPR009061">
    <property type="entry name" value="DNA-bd_dom_put_sf"/>
</dbReference>
<gene>
    <name evidence="4" type="ordered locus">Afer_1963</name>
</gene>
<evidence type="ECO:0000313" key="5">
    <source>
        <dbReference type="Proteomes" id="UP000000771"/>
    </source>
</evidence>
<dbReference type="NCBIfam" id="NF047375">
    <property type="entry name" value="HeatShock_HspR"/>
    <property type="match status" value="1"/>
</dbReference>